<gene>
    <name evidence="1" type="ORF">A1355_03745</name>
</gene>
<reference evidence="2" key="1">
    <citation type="submission" date="2016-03" db="EMBL/GenBank/DDBJ databases">
        <authorList>
            <person name="Heylen K."/>
            <person name="De Vos P."/>
            <person name="Vekeman B."/>
        </authorList>
    </citation>
    <scope>NUCLEOTIDE SEQUENCE [LARGE SCALE GENOMIC DNA]</scope>
    <source>
        <strain evidence="2">R-45383</strain>
    </source>
</reference>
<dbReference type="InterPro" id="IPR029063">
    <property type="entry name" value="SAM-dependent_MTases_sf"/>
</dbReference>
<evidence type="ECO:0008006" key="3">
    <source>
        <dbReference type="Google" id="ProtNLM"/>
    </source>
</evidence>
<dbReference type="CDD" id="cd02440">
    <property type="entry name" value="AdoMet_MTases"/>
    <property type="match status" value="1"/>
</dbReference>
<protein>
    <recommendedName>
        <fullName evidence="3">Methyltransferase domain-containing protein</fullName>
    </recommendedName>
</protein>
<dbReference type="Proteomes" id="UP000077628">
    <property type="component" value="Unassembled WGS sequence"/>
</dbReference>
<dbReference type="Pfam" id="PF13489">
    <property type="entry name" value="Methyltransf_23"/>
    <property type="match status" value="1"/>
</dbReference>
<comment type="caution">
    <text evidence="1">The sequence shown here is derived from an EMBL/GenBank/DDBJ whole genome shotgun (WGS) entry which is preliminary data.</text>
</comment>
<dbReference type="OrthoDB" id="8564939at2"/>
<sequence length="258" mass="29501">MTPHEIKEHVDRLARDASWPDCPNGGWQYPFDFGFGIEAPTYTPTQRELHPWRRAVTLSALDRYFEGRYDRISVLDLGAGECAFAAGLWEKGVRDITCVEARDINIDKALFVQNVLGCEFKIVKEDVNKFLENDERTYDLVLFMGLLYHLQDPFNVTKKIAEKTKEISVIETVLACPSEVVFSNNSDYRPKSAAYYIRIENKDGPTAGLSDIELWPTQSALDYTLYNAGFKRLEDIVPEDASINFYSTKQRTLLLAHK</sequence>
<evidence type="ECO:0000313" key="1">
    <source>
        <dbReference type="EMBL" id="OAI19750.1"/>
    </source>
</evidence>
<name>A0A177NRT9_9GAMM</name>
<dbReference type="AlphaFoldDB" id="A0A177NRT9"/>
<evidence type="ECO:0000313" key="2">
    <source>
        <dbReference type="Proteomes" id="UP000077628"/>
    </source>
</evidence>
<dbReference type="Gene3D" id="3.40.50.150">
    <property type="entry name" value="Vaccinia Virus protein VP39"/>
    <property type="match status" value="1"/>
</dbReference>
<dbReference type="EMBL" id="LUUK01000154">
    <property type="protein sequence ID" value="OAI19750.1"/>
    <property type="molecule type" value="Genomic_DNA"/>
</dbReference>
<dbReference type="SUPFAM" id="SSF53335">
    <property type="entry name" value="S-adenosyl-L-methionine-dependent methyltransferases"/>
    <property type="match status" value="1"/>
</dbReference>
<accession>A0A177NRT9</accession>
<keyword evidence="2" id="KW-1185">Reference proteome</keyword>
<organism evidence="1 2">
    <name type="scientific">Methylomonas koyamae</name>
    <dbReference type="NCBI Taxonomy" id="702114"/>
    <lineage>
        <taxon>Bacteria</taxon>
        <taxon>Pseudomonadati</taxon>
        <taxon>Pseudomonadota</taxon>
        <taxon>Gammaproteobacteria</taxon>
        <taxon>Methylococcales</taxon>
        <taxon>Methylococcaceae</taxon>
        <taxon>Methylomonas</taxon>
    </lineage>
</organism>
<dbReference type="RefSeq" id="WP_064027749.1">
    <property type="nucleotide sequence ID" value="NZ_LUUK01000154.1"/>
</dbReference>
<proteinExistence type="predicted"/>
<dbReference type="STRING" id="702114.A1355_03745"/>